<dbReference type="Gene3D" id="2.30.130.10">
    <property type="entry name" value="PUA domain"/>
    <property type="match status" value="1"/>
</dbReference>
<dbReference type="InterPro" id="IPR041739">
    <property type="entry name" value="G5K_ProB"/>
</dbReference>
<reference evidence="9" key="1">
    <citation type="submission" date="2018-06" db="EMBL/GenBank/DDBJ databases">
        <authorList>
            <person name="Zhirakovskaya E."/>
        </authorList>
    </citation>
    <scope>NUCLEOTIDE SEQUENCE</scope>
</reference>
<dbReference type="InterPro" id="IPR036393">
    <property type="entry name" value="AceGlu_kinase-like_sf"/>
</dbReference>
<dbReference type="InterPro" id="IPR011529">
    <property type="entry name" value="Glu_5kinase"/>
</dbReference>
<proteinExistence type="inferred from homology"/>
<dbReference type="AlphaFoldDB" id="A0A3B1CG70"/>
<keyword evidence="7" id="KW-0067">ATP-binding</keyword>
<dbReference type="Pfam" id="PF00696">
    <property type="entry name" value="AA_kinase"/>
    <property type="match status" value="1"/>
</dbReference>
<dbReference type="InterPro" id="IPR015947">
    <property type="entry name" value="PUA-like_sf"/>
</dbReference>
<dbReference type="PANTHER" id="PTHR43654:SF1">
    <property type="entry name" value="ISOPENTENYL PHOSPHATE KINASE"/>
    <property type="match status" value="1"/>
</dbReference>
<dbReference type="SUPFAM" id="SSF88697">
    <property type="entry name" value="PUA domain-like"/>
    <property type="match status" value="1"/>
</dbReference>
<evidence type="ECO:0000256" key="5">
    <source>
        <dbReference type="ARBA" id="ARBA00022741"/>
    </source>
</evidence>
<dbReference type="Pfam" id="PF01472">
    <property type="entry name" value="PUA"/>
    <property type="match status" value="1"/>
</dbReference>
<dbReference type="InterPro" id="IPR036974">
    <property type="entry name" value="PUA_sf"/>
</dbReference>
<dbReference type="FunFam" id="3.40.1160.10:FF:000018">
    <property type="entry name" value="Glutamate 5-kinase"/>
    <property type="match status" value="1"/>
</dbReference>
<dbReference type="Gene3D" id="3.40.1160.10">
    <property type="entry name" value="Acetylglutamate kinase-like"/>
    <property type="match status" value="1"/>
</dbReference>
<dbReference type="CDD" id="cd21157">
    <property type="entry name" value="PUA_G5K"/>
    <property type="match status" value="1"/>
</dbReference>
<evidence type="ECO:0000256" key="6">
    <source>
        <dbReference type="ARBA" id="ARBA00022777"/>
    </source>
</evidence>
<dbReference type="SUPFAM" id="SSF53633">
    <property type="entry name" value="Carbamate kinase-like"/>
    <property type="match status" value="1"/>
</dbReference>
<dbReference type="CDD" id="cd04242">
    <property type="entry name" value="AAK_G5K_ProB"/>
    <property type="match status" value="1"/>
</dbReference>
<keyword evidence="4 9" id="KW-0808">Transferase</keyword>
<keyword evidence="1" id="KW-0963">Cytoplasm</keyword>
<evidence type="ECO:0000256" key="4">
    <source>
        <dbReference type="ARBA" id="ARBA00022679"/>
    </source>
</evidence>
<keyword evidence="2" id="KW-0028">Amino-acid biosynthesis</keyword>
<dbReference type="GO" id="GO:0004349">
    <property type="term" value="F:glutamate 5-kinase activity"/>
    <property type="evidence" value="ECO:0007669"/>
    <property type="project" value="UniProtKB-EC"/>
</dbReference>
<keyword evidence="5" id="KW-0547">Nucleotide-binding</keyword>
<evidence type="ECO:0000256" key="2">
    <source>
        <dbReference type="ARBA" id="ARBA00022605"/>
    </source>
</evidence>
<dbReference type="PRINTS" id="PR00474">
    <property type="entry name" value="GLU5KINASE"/>
</dbReference>
<dbReference type="PROSITE" id="PS50890">
    <property type="entry name" value="PUA"/>
    <property type="match status" value="1"/>
</dbReference>
<evidence type="ECO:0000256" key="1">
    <source>
        <dbReference type="ARBA" id="ARBA00022490"/>
    </source>
</evidence>
<protein>
    <submittedName>
        <fullName evidence="9">Glutamate 5-kinase / RNA-binding C-terminal domain PUA</fullName>
        <ecNumber evidence="9">2.7.2.11</ecNumber>
    </submittedName>
</protein>
<dbReference type="InterPro" id="IPR001048">
    <property type="entry name" value="Asp/Glu/Uridylate_kinase"/>
</dbReference>
<dbReference type="HAMAP" id="MF_00456">
    <property type="entry name" value="ProB"/>
    <property type="match status" value="1"/>
</dbReference>
<accession>A0A3B1CG70</accession>
<keyword evidence="6 9" id="KW-0418">Kinase</keyword>
<evidence type="ECO:0000256" key="7">
    <source>
        <dbReference type="ARBA" id="ARBA00022840"/>
    </source>
</evidence>
<dbReference type="InterPro" id="IPR005715">
    <property type="entry name" value="Glu_5kinase/COase_Synthase"/>
</dbReference>
<feature type="domain" description="PUA" evidence="8">
    <location>
        <begin position="272"/>
        <end position="355"/>
    </location>
</feature>
<dbReference type="EMBL" id="UOGH01000033">
    <property type="protein sequence ID" value="VAX27212.1"/>
    <property type="molecule type" value="Genomic_DNA"/>
</dbReference>
<dbReference type="FunFam" id="2.30.130.10:FF:000007">
    <property type="entry name" value="Glutamate 5-kinase"/>
    <property type="match status" value="1"/>
</dbReference>
<dbReference type="PIRSF" id="PIRSF000729">
    <property type="entry name" value="GK"/>
    <property type="match status" value="1"/>
</dbReference>
<dbReference type="GO" id="GO:0005524">
    <property type="term" value="F:ATP binding"/>
    <property type="evidence" value="ECO:0007669"/>
    <property type="project" value="UniProtKB-KW"/>
</dbReference>
<dbReference type="InterPro" id="IPR001057">
    <property type="entry name" value="Glu/AcGlu_kinase"/>
</dbReference>
<dbReference type="GO" id="GO:0005829">
    <property type="term" value="C:cytosol"/>
    <property type="evidence" value="ECO:0007669"/>
    <property type="project" value="TreeGrafter"/>
</dbReference>
<dbReference type="PROSITE" id="PS00902">
    <property type="entry name" value="GLUTAMATE_5_KINASE"/>
    <property type="match status" value="1"/>
</dbReference>
<dbReference type="GO" id="GO:0008652">
    <property type="term" value="P:amino acid biosynthetic process"/>
    <property type="evidence" value="ECO:0007669"/>
    <property type="project" value="UniProtKB-KW"/>
</dbReference>
<gene>
    <name evidence="9" type="ORF">MNBD_NITROSPIRAE02-1647</name>
</gene>
<dbReference type="SMART" id="SM00359">
    <property type="entry name" value="PUA"/>
    <property type="match status" value="1"/>
</dbReference>
<dbReference type="PANTHER" id="PTHR43654">
    <property type="entry name" value="GLUTAMATE 5-KINASE"/>
    <property type="match status" value="1"/>
</dbReference>
<name>A0A3B1CG70_9ZZZZ</name>
<evidence type="ECO:0000313" key="9">
    <source>
        <dbReference type="EMBL" id="VAX27212.1"/>
    </source>
</evidence>
<dbReference type="InterPro" id="IPR002478">
    <property type="entry name" value="PUA"/>
</dbReference>
<sequence>MRAVIKIGSSLLTTGNSLDESRIEALGTDISEVHSMGNEVIVVSSGAVAAGMKKLGLRKRPSAIRHKQAAASVGQSTLMWAYEKSFSLHGKKVAQILLTRDAFYDRVRYINAKNTILTLLDYNVVPIINENDSVAIDEIKFGDNDQLASLVAGLVDADRLVMLSDVDGLYTRDPRRYKGARLIPVVEKITPEIEALSGGTGSLVGTGGMYSKLLAAKRAMQCGIRVNIISGKVPGLLPSLFNGKSCGTEFKPREEKIPARKGWIAFGLRARGSIMVDDGARDAILSRGKSLLPSGIISVEGSFRAGDAVYCTDREGNRFAKGLTNYSSEEVGKLKGLRTSEIEKTLGYRYSDEVIHRDNLVVLQG</sequence>
<keyword evidence="3" id="KW-0641">Proline biosynthesis</keyword>
<evidence type="ECO:0000256" key="3">
    <source>
        <dbReference type="ARBA" id="ARBA00022650"/>
    </source>
</evidence>
<dbReference type="InterPro" id="IPR019797">
    <property type="entry name" value="Glutamate_5-kinase_CS"/>
</dbReference>
<dbReference type="NCBIfam" id="TIGR01027">
    <property type="entry name" value="proB"/>
    <property type="match status" value="1"/>
</dbReference>
<organism evidence="9">
    <name type="scientific">hydrothermal vent metagenome</name>
    <dbReference type="NCBI Taxonomy" id="652676"/>
    <lineage>
        <taxon>unclassified sequences</taxon>
        <taxon>metagenomes</taxon>
        <taxon>ecological metagenomes</taxon>
    </lineage>
</organism>
<evidence type="ECO:0000259" key="8">
    <source>
        <dbReference type="SMART" id="SM00359"/>
    </source>
</evidence>
<dbReference type="GO" id="GO:0003723">
    <property type="term" value="F:RNA binding"/>
    <property type="evidence" value="ECO:0007669"/>
    <property type="project" value="InterPro"/>
</dbReference>
<dbReference type="EC" id="2.7.2.11" evidence="9"/>